<dbReference type="RefSeq" id="WP_015046681.1">
    <property type="nucleotide sequence ID" value="NC_018868.3"/>
</dbReference>
<dbReference type="InterPro" id="IPR045500">
    <property type="entry name" value="DUF6491"/>
</dbReference>
<dbReference type="Proteomes" id="UP000000466">
    <property type="component" value="Chromosome"/>
</dbReference>
<dbReference type="KEGG" id="saga:M5M_06565"/>
<dbReference type="Pfam" id="PF20101">
    <property type="entry name" value="DUF6491"/>
    <property type="match status" value="1"/>
</dbReference>
<gene>
    <name evidence="2" type="ordered locus">M5M_06565</name>
</gene>
<evidence type="ECO:0000313" key="2">
    <source>
        <dbReference type="EMBL" id="AFU98508.1"/>
    </source>
</evidence>
<feature type="signal peptide" evidence="1">
    <location>
        <begin position="1"/>
        <end position="19"/>
    </location>
</feature>
<evidence type="ECO:0000256" key="1">
    <source>
        <dbReference type="SAM" id="SignalP"/>
    </source>
</evidence>
<dbReference type="HOGENOM" id="CLU_1833866_0_0_6"/>
<name>K4KKE0_SIMAS</name>
<dbReference type="EMBL" id="CP003746">
    <property type="protein sequence ID" value="AFU98508.1"/>
    <property type="molecule type" value="Genomic_DNA"/>
</dbReference>
<feature type="chain" id="PRO_5003879865" evidence="1">
    <location>
        <begin position="20"/>
        <end position="140"/>
    </location>
</feature>
<keyword evidence="3" id="KW-1185">Reference proteome</keyword>
<proteinExistence type="predicted"/>
<reference evidence="2 3" key="1">
    <citation type="journal article" date="2013" name="Genome Announc.">
        <title>Complete genome sequence of Simiduia agarivorans SA1(T), a marine bacterium able to degrade a variety of polysaccharides.</title>
        <authorList>
            <person name="Lin S.Y."/>
            <person name="Shieh W.Y."/>
            <person name="Chen J.S."/>
            <person name="Tang S.L."/>
        </authorList>
    </citation>
    <scope>NUCLEOTIDE SEQUENCE [LARGE SCALE GENOMIC DNA]</scope>
    <source>
        <strain evidence="3">DSM 21679 / JCM 13881 / BCRC 17597 / SA1</strain>
    </source>
</reference>
<evidence type="ECO:0000313" key="3">
    <source>
        <dbReference type="Proteomes" id="UP000000466"/>
    </source>
</evidence>
<sequence length="140" mass="15515">MKQLTLGIIALLASMMVMANNGRPDYQFDEFKSIDSFRSSDIKGWGRINDQVLTVSAGANKRYLLVLTRPDRDIAFSHAIGVTSNAGRVMARFDGVYAGNANIRVKIPIKYIYEIKGKDQFEQARALVEERALAAKSAGE</sequence>
<keyword evidence="1" id="KW-0732">Signal</keyword>
<accession>K4KKE0</accession>
<dbReference type="AlphaFoldDB" id="K4KKE0"/>
<protein>
    <submittedName>
        <fullName evidence="2">Uncharacterized protein</fullName>
    </submittedName>
</protein>
<organism evidence="2 3">
    <name type="scientific">Simiduia agarivorans (strain DSM 21679 / JCM 13881 / BCRC 17597 / SA1)</name>
    <dbReference type="NCBI Taxonomy" id="1117647"/>
    <lineage>
        <taxon>Bacteria</taxon>
        <taxon>Pseudomonadati</taxon>
        <taxon>Pseudomonadota</taxon>
        <taxon>Gammaproteobacteria</taxon>
        <taxon>Cellvibrionales</taxon>
        <taxon>Cellvibrionaceae</taxon>
        <taxon>Simiduia</taxon>
    </lineage>
</organism>